<dbReference type="Proteomes" id="UP000093226">
    <property type="component" value="Unassembled WGS sequence"/>
</dbReference>
<comment type="caution">
    <text evidence="2">The sequence shown here is derived from an EMBL/GenBank/DDBJ whole genome shotgun (WGS) entry which is preliminary data.</text>
</comment>
<evidence type="ECO:0000313" key="3">
    <source>
        <dbReference type="EMBL" id="SDJ96905.1"/>
    </source>
</evidence>
<proteinExistence type="predicted"/>
<name>A0A1B9DT62_9FLAO</name>
<dbReference type="AlphaFoldDB" id="A0A1B9DT62"/>
<reference evidence="4" key="1">
    <citation type="submission" date="2016-03" db="EMBL/GenBank/DDBJ databases">
        <title>Draft genome sequence of Paenibacillus glacialis DSM 22343.</title>
        <authorList>
            <person name="Shin S.-K."/>
            <person name="Yi H."/>
        </authorList>
    </citation>
    <scope>NUCLEOTIDE SEQUENCE [LARGE SCALE GENOMIC DNA]</scope>
    <source>
        <strain evidence="4">NBRC 105008</strain>
    </source>
</reference>
<evidence type="ECO:0000313" key="2">
    <source>
        <dbReference type="EMBL" id="OCB72893.1"/>
    </source>
</evidence>
<reference evidence="1 6" key="4">
    <citation type="submission" date="2019-07" db="EMBL/GenBank/DDBJ databases">
        <title>Whole genome shotgun sequence of Flavobacterium glycines NBRC 105008.</title>
        <authorList>
            <person name="Hosoyama A."/>
            <person name="Uohara A."/>
            <person name="Ohji S."/>
            <person name="Ichikawa N."/>
        </authorList>
    </citation>
    <scope>NUCLEOTIDE SEQUENCE [LARGE SCALE GENOMIC DNA]</scope>
    <source>
        <strain evidence="1 6">NBRC 105008</strain>
    </source>
</reference>
<dbReference type="EMBL" id="FNEO01000009">
    <property type="protein sequence ID" value="SDJ96905.1"/>
    <property type="molecule type" value="Genomic_DNA"/>
</dbReference>
<dbReference type="Proteomes" id="UP000321579">
    <property type="component" value="Unassembled WGS sequence"/>
</dbReference>
<dbReference type="EMBL" id="BJVF01000009">
    <property type="protein sequence ID" value="GEL12145.1"/>
    <property type="molecule type" value="Genomic_DNA"/>
</dbReference>
<reference evidence="3 5" key="3">
    <citation type="submission" date="2016-10" db="EMBL/GenBank/DDBJ databases">
        <authorList>
            <person name="Varghese N."/>
            <person name="Submissions S."/>
        </authorList>
    </citation>
    <scope>NUCLEOTIDE SEQUENCE [LARGE SCALE GENOMIC DNA]</scope>
    <source>
        <strain evidence="3 5">Gm-149</strain>
    </source>
</reference>
<dbReference type="InterPro" id="IPR025586">
    <property type="entry name" value="PcfJ"/>
</dbReference>
<evidence type="ECO:0000313" key="4">
    <source>
        <dbReference type="Proteomes" id="UP000093226"/>
    </source>
</evidence>
<dbReference type="OrthoDB" id="700137at2"/>
<evidence type="ECO:0000313" key="5">
    <source>
        <dbReference type="Proteomes" id="UP000182367"/>
    </source>
</evidence>
<organism evidence="2 4">
    <name type="scientific">Flavobacterium glycines</name>
    <dbReference type="NCBI Taxonomy" id="551990"/>
    <lineage>
        <taxon>Bacteria</taxon>
        <taxon>Pseudomonadati</taxon>
        <taxon>Bacteroidota</taxon>
        <taxon>Flavobacteriia</taxon>
        <taxon>Flavobacteriales</taxon>
        <taxon>Flavobacteriaceae</taxon>
        <taxon>Flavobacterium</taxon>
    </lineage>
</organism>
<sequence>MHTSILNSQAIYAEEKKPFFRLTFSDKNITIAVLENVQDFMKKGDTLNHCLFTNEYFKEKDSLIFSPRIDNILVETIEVSLSKMVILQCRGLKNENSKHHKVILNLMKNNLYQVQTRMKKQKQETV</sequence>
<protein>
    <submittedName>
        <fullName evidence="3">PcfJ-like protein</fullName>
    </submittedName>
</protein>
<evidence type="ECO:0000313" key="1">
    <source>
        <dbReference type="EMBL" id="GEL12145.1"/>
    </source>
</evidence>
<accession>A0A1B9DT62</accession>
<evidence type="ECO:0000313" key="6">
    <source>
        <dbReference type="Proteomes" id="UP000321579"/>
    </source>
</evidence>
<gene>
    <name evidence="2" type="ORF">FBGL_04540</name>
    <name evidence="1" type="ORF">FGL01_28840</name>
    <name evidence="3" type="ORF">SAMN05192550_3101</name>
</gene>
<reference evidence="2" key="2">
    <citation type="submission" date="2016-03" db="EMBL/GenBank/DDBJ databases">
        <authorList>
            <person name="Ploux O."/>
        </authorList>
    </citation>
    <scope>NUCLEOTIDE SEQUENCE</scope>
    <source>
        <strain evidence="2">NBRC 105008</strain>
    </source>
</reference>
<dbReference type="Pfam" id="PF14284">
    <property type="entry name" value="PcfJ"/>
    <property type="match status" value="1"/>
</dbReference>
<dbReference type="EMBL" id="LVEO01000009">
    <property type="protein sequence ID" value="OCB72893.1"/>
    <property type="molecule type" value="Genomic_DNA"/>
</dbReference>
<dbReference type="STRING" id="551990.SAMN05192550_3101"/>
<keyword evidence="5" id="KW-1185">Reference proteome</keyword>
<dbReference type="Proteomes" id="UP000182367">
    <property type="component" value="Unassembled WGS sequence"/>
</dbReference>
<dbReference type="RefSeq" id="WP_066325783.1">
    <property type="nucleotide sequence ID" value="NZ_BJVF01000009.1"/>
</dbReference>